<comment type="caution">
    <text evidence="1">The sequence shown here is derived from an EMBL/GenBank/DDBJ whole genome shotgun (WGS) entry which is preliminary data.</text>
</comment>
<gene>
    <name evidence="1" type="ORF">MICAK_1260009</name>
</gene>
<dbReference type="EMBL" id="CAIQ01000031">
    <property type="protein sequence ID" value="CCI35037.1"/>
    <property type="molecule type" value="Genomic_DNA"/>
</dbReference>
<proteinExistence type="predicted"/>
<accession>I4IL63</accession>
<evidence type="ECO:0000313" key="2">
    <source>
        <dbReference type="Proteomes" id="UP000004047"/>
    </source>
</evidence>
<name>I4IL63_MICAE</name>
<dbReference type="Proteomes" id="UP000004047">
    <property type="component" value="Unassembled WGS sequence"/>
</dbReference>
<dbReference type="AlphaFoldDB" id="I4IL63"/>
<dbReference type="HOGENOM" id="CLU_3045346_0_0_3"/>
<sequence>MEDSKELRTEIHGKLSSNAQAGLFLSRRRDTRRDQGSARMAVIVASGGDVESTK</sequence>
<organism evidence="1 2">
    <name type="scientific">Microcystis aeruginosa PCC 9701</name>
    <dbReference type="NCBI Taxonomy" id="721123"/>
    <lineage>
        <taxon>Bacteria</taxon>
        <taxon>Bacillati</taxon>
        <taxon>Cyanobacteriota</taxon>
        <taxon>Cyanophyceae</taxon>
        <taxon>Oscillatoriophycideae</taxon>
        <taxon>Chroococcales</taxon>
        <taxon>Microcystaceae</taxon>
        <taxon>Microcystis</taxon>
    </lineage>
</organism>
<reference evidence="1 2" key="1">
    <citation type="submission" date="2012-04" db="EMBL/GenBank/DDBJ databases">
        <authorList>
            <person name="Genoscope - CEA"/>
        </authorList>
    </citation>
    <scope>NUCLEOTIDE SEQUENCE [LARGE SCALE GENOMIC DNA]</scope>
    <source>
        <strain evidence="1 2">9701</strain>
    </source>
</reference>
<evidence type="ECO:0000313" key="1">
    <source>
        <dbReference type="EMBL" id="CCI35037.1"/>
    </source>
</evidence>
<protein>
    <submittedName>
        <fullName evidence="1">Uncharacterized protein</fullName>
    </submittedName>
</protein>